<sequence length="160" mass="17415">MSADDQIRVTLQHEEGYRFSVDFEGGGLDAMHTDLPPPNGQGAGPDPEHLLLAALANCLAASLLHALRVNRNQEASGIRAEVSARPARNAEGRLRIPQVFVELQLPGHNDDYQALDKVLAKFEDFCTVTQSVRKGIDVQVTVRDADQRVLLGDKSFEAGS</sequence>
<dbReference type="EMBL" id="AVBH01000010">
    <property type="protein sequence ID" value="KGO99589.1"/>
    <property type="molecule type" value="Genomic_DNA"/>
</dbReference>
<gene>
    <name evidence="1" type="ORF">N791_04685</name>
</gene>
<proteinExistence type="predicted"/>
<reference evidence="1 2" key="1">
    <citation type="submission" date="2013-08" db="EMBL/GenBank/DDBJ databases">
        <title>Genomic analysis of Lysobacter defluvii.</title>
        <authorList>
            <person name="Wang Q."/>
            <person name="Wang G."/>
        </authorList>
    </citation>
    <scope>NUCLEOTIDE SEQUENCE [LARGE SCALE GENOMIC DNA]</scope>
    <source>
        <strain evidence="1 2">IMMIB APB-9</strain>
    </source>
</reference>
<dbReference type="eggNOG" id="COG1765">
    <property type="taxonomic scope" value="Bacteria"/>
</dbReference>
<dbReference type="InterPro" id="IPR003718">
    <property type="entry name" value="OsmC/Ohr_fam"/>
</dbReference>
<dbReference type="AlphaFoldDB" id="A0A0A0MAV5"/>
<dbReference type="SUPFAM" id="SSF82784">
    <property type="entry name" value="OsmC-like"/>
    <property type="match status" value="1"/>
</dbReference>
<dbReference type="STRING" id="1385515.GCA_000423325_00911"/>
<dbReference type="Pfam" id="PF02566">
    <property type="entry name" value="OsmC"/>
    <property type="match status" value="1"/>
</dbReference>
<organism evidence="1 2">
    <name type="scientific">Lysobacter defluvii IMMIB APB-9 = DSM 18482</name>
    <dbReference type="NCBI Taxonomy" id="1385515"/>
    <lineage>
        <taxon>Bacteria</taxon>
        <taxon>Pseudomonadati</taxon>
        <taxon>Pseudomonadota</taxon>
        <taxon>Gammaproteobacteria</taxon>
        <taxon>Lysobacterales</taxon>
        <taxon>Lysobacteraceae</taxon>
        <taxon>Novilysobacter</taxon>
    </lineage>
</organism>
<protein>
    <submittedName>
        <fullName evidence="1">Peroxiredoxin</fullName>
    </submittedName>
</protein>
<comment type="caution">
    <text evidence="1">The sequence shown here is derived from an EMBL/GenBank/DDBJ whole genome shotgun (WGS) entry which is preliminary data.</text>
</comment>
<name>A0A0A0MAV5_9GAMM</name>
<dbReference type="RefSeq" id="WP_027069376.1">
    <property type="nucleotide sequence ID" value="NZ_AUHT01000006.1"/>
</dbReference>
<accession>A0A0A0MAV5</accession>
<dbReference type="InterPro" id="IPR015946">
    <property type="entry name" value="KH_dom-like_a/b"/>
</dbReference>
<dbReference type="OrthoDB" id="5297623at2"/>
<dbReference type="Proteomes" id="UP000030003">
    <property type="component" value="Unassembled WGS sequence"/>
</dbReference>
<evidence type="ECO:0000313" key="2">
    <source>
        <dbReference type="Proteomes" id="UP000030003"/>
    </source>
</evidence>
<evidence type="ECO:0000313" key="1">
    <source>
        <dbReference type="EMBL" id="KGO99589.1"/>
    </source>
</evidence>
<dbReference type="InterPro" id="IPR036102">
    <property type="entry name" value="OsmC/Ohrsf"/>
</dbReference>
<keyword evidence="2" id="KW-1185">Reference proteome</keyword>
<dbReference type="Gene3D" id="3.30.300.20">
    <property type="match status" value="1"/>
</dbReference>